<dbReference type="Proteomes" id="UP000886501">
    <property type="component" value="Unassembled WGS sequence"/>
</dbReference>
<dbReference type="EMBL" id="MU117975">
    <property type="protein sequence ID" value="KAF9651520.1"/>
    <property type="molecule type" value="Genomic_DNA"/>
</dbReference>
<keyword evidence="2" id="KW-1185">Reference proteome</keyword>
<organism evidence="1 2">
    <name type="scientific">Thelephora ganbajun</name>
    <name type="common">Ganba fungus</name>
    <dbReference type="NCBI Taxonomy" id="370292"/>
    <lineage>
        <taxon>Eukaryota</taxon>
        <taxon>Fungi</taxon>
        <taxon>Dikarya</taxon>
        <taxon>Basidiomycota</taxon>
        <taxon>Agaricomycotina</taxon>
        <taxon>Agaricomycetes</taxon>
        <taxon>Thelephorales</taxon>
        <taxon>Thelephoraceae</taxon>
        <taxon>Thelephora</taxon>
    </lineage>
</organism>
<accession>A0ACB6ZP39</accession>
<proteinExistence type="predicted"/>
<sequence length="135" mass="14798">MLNICLRPPSRQLIRTFSSSARKLDHFPNVDQKGFKRALQVKGKIVIADFYADWCGPCKVLGPILEKVTKDGVLTSSSGKPFDLVTVDTDNQGELAMKYGVRALPTVIAFKDGEPVAKFVGAIPESKVTEFLKSV</sequence>
<gene>
    <name evidence="1" type="ORF">BDM02DRAFT_3184521</name>
</gene>
<comment type="caution">
    <text evidence="1">The sequence shown here is derived from an EMBL/GenBank/DDBJ whole genome shotgun (WGS) entry which is preliminary data.</text>
</comment>
<reference evidence="1" key="2">
    <citation type="journal article" date="2020" name="Nat. Commun.">
        <title>Large-scale genome sequencing of mycorrhizal fungi provides insights into the early evolution of symbiotic traits.</title>
        <authorList>
            <person name="Miyauchi S."/>
            <person name="Kiss E."/>
            <person name="Kuo A."/>
            <person name="Drula E."/>
            <person name="Kohler A."/>
            <person name="Sanchez-Garcia M."/>
            <person name="Morin E."/>
            <person name="Andreopoulos B."/>
            <person name="Barry K.W."/>
            <person name="Bonito G."/>
            <person name="Buee M."/>
            <person name="Carver A."/>
            <person name="Chen C."/>
            <person name="Cichocki N."/>
            <person name="Clum A."/>
            <person name="Culley D."/>
            <person name="Crous P.W."/>
            <person name="Fauchery L."/>
            <person name="Girlanda M."/>
            <person name="Hayes R.D."/>
            <person name="Keri Z."/>
            <person name="LaButti K."/>
            <person name="Lipzen A."/>
            <person name="Lombard V."/>
            <person name="Magnuson J."/>
            <person name="Maillard F."/>
            <person name="Murat C."/>
            <person name="Nolan M."/>
            <person name="Ohm R.A."/>
            <person name="Pangilinan J."/>
            <person name="Pereira M.F."/>
            <person name="Perotto S."/>
            <person name="Peter M."/>
            <person name="Pfister S."/>
            <person name="Riley R."/>
            <person name="Sitrit Y."/>
            <person name="Stielow J.B."/>
            <person name="Szollosi G."/>
            <person name="Zifcakova L."/>
            <person name="Stursova M."/>
            <person name="Spatafora J.W."/>
            <person name="Tedersoo L."/>
            <person name="Vaario L.M."/>
            <person name="Yamada A."/>
            <person name="Yan M."/>
            <person name="Wang P."/>
            <person name="Xu J."/>
            <person name="Bruns T."/>
            <person name="Baldrian P."/>
            <person name="Vilgalys R."/>
            <person name="Dunand C."/>
            <person name="Henrissat B."/>
            <person name="Grigoriev I.V."/>
            <person name="Hibbett D."/>
            <person name="Nagy L.G."/>
            <person name="Martin F.M."/>
        </authorList>
    </citation>
    <scope>NUCLEOTIDE SEQUENCE</scope>
    <source>
        <strain evidence="1">P2</strain>
    </source>
</reference>
<protein>
    <submittedName>
        <fullName evidence="1">Thioredoxin-like protein</fullName>
    </submittedName>
</protein>
<name>A0ACB6ZP39_THEGA</name>
<evidence type="ECO:0000313" key="2">
    <source>
        <dbReference type="Proteomes" id="UP000886501"/>
    </source>
</evidence>
<reference evidence="1" key="1">
    <citation type="submission" date="2019-10" db="EMBL/GenBank/DDBJ databases">
        <authorList>
            <consortium name="DOE Joint Genome Institute"/>
            <person name="Kuo A."/>
            <person name="Miyauchi S."/>
            <person name="Kiss E."/>
            <person name="Drula E."/>
            <person name="Kohler A."/>
            <person name="Sanchez-Garcia M."/>
            <person name="Andreopoulos B."/>
            <person name="Barry K.W."/>
            <person name="Bonito G."/>
            <person name="Buee M."/>
            <person name="Carver A."/>
            <person name="Chen C."/>
            <person name="Cichocki N."/>
            <person name="Clum A."/>
            <person name="Culley D."/>
            <person name="Crous P.W."/>
            <person name="Fauchery L."/>
            <person name="Girlanda M."/>
            <person name="Hayes R."/>
            <person name="Keri Z."/>
            <person name="Labutti K."/>
            <person name="Lipzen A."/>
            <person name="Lombard V."/>
            <person name="Magnuson J."/>
            <person name="Maillard F."/>
            <person name="Morin E."/>
            <person name="Murat C."/>
            <person name="Nolan M."/>
            <person name="Ohm R."/>
            <person name="Pangilinan J."/>
            <person name="Pereira M."/>
            <person name="Perotto S."/>
            <person name="Peter M."/>
            <person name="Riley R."/>
            <person name="Sitrit Y."/>
            <person name="Stielow B."/>
            <person name="Szollosi G."/>
            <person name="Zifcakova L."/>
            <person name="Stursova M."/>
            <person name="Spatafora J.W."/>
            <person name="Tedersoo L."/>
            <person name="Vaario L.-M."/>
            <person name="Yamada A."/>
            <person name="Yan M."/>
            <person name="Wang P."/>
            <person name="Xu J."/>
            <person name="Bruns T."/>
            <person name="Baldrian P."/>
            <person name="Vilgalys R."/>
            <person name="Henrissat B."/>
            <person name="Grigoriev I.V."/>
            <person name="Hibbett D."/>
            <person name="Nagy L.G."/>
            <person name="Martin F.M."/>
        </authorList>
    </citation>
    <scope>NUCLEOTIDE SEQUENCE</scope>
    <source>
        <strain evidence="1">P2</strain>
    </source>
</reference>
<evidence type="ECO:0000313" key="1">
    <source>
        <dbReference type="EMBL" id="KAF9651520.1"/>
    </source>
</evidence>